<dbReference type="InterPro" id="IPR015500">
    <property type="entry name" value="Peptidase_S8_subtilisin-rel"/>
</dbReference>
<evidence type="ECO:0000259" key="10">
    <source>
        <dbReference type="Pfam" id="PF05922"/>
    </source>
</evidence>
<keyword evidence="2 7" id="KW-0645">Protease</keyword>
<protein>
    <submittedName>
        <fullName evidence="12">Uncharacterized protein</fullName>
    </submittedName>
</protein>
<dbReference type="Pfam" id="PF00082">
    <property type="entry name" value="Peptidase_S8"/>
    <property type="match status" value="1"/>
</dbReference>
<proteinExistence type="inferred from homology"/>
<gene>
    <name evidence="12" type="ORF">H6P81_004931</name>
</gene>
<dbReference type="Pfam" id="PF05922">
    <property type="entry name" value="Inhibitor_I9"/>
    <property type="match status" value="1"/>
</dbReference>
<evidence type="ECO:0000259" key="11">
    <source>
        <dbReference type="Pfam" id="PF17766"/>
    </source>
</evidence>
<dbReference type="Proteomes" id="UP000825729">
    <property type="component" value="Unassembled WGS sequence"/>
</dbReference>
<dbReference type="EMBL" id="JAINDJ010000003">
    <property type="protein sequence ID" value="KAG9452027.1"/>
    <property type="molecule type" value="Genomic_DNA"/>
</dbReference>
<evidence type="ECO:0000256" key="8">
    <source>
        <dbReference type="SAM" id="SignalP"/>
    </source>
</evidence>
<feature type="active site" description="Charge relay system" evidence="6 7">
    <location>
        <position position="219"/>
    </location>
</feature>
<dbReference type="Gene3D" id="3.30.70.80">
    <property type="entry name" value="Peptidase S8 propeptide/proteinase inhibitor I9"/>
    <property type="match status" value="1"/>
</dbReference>
<dbReference type="CDD" id="cd04852">
    <property type="entry name" value="Peptidases_S8_3"/>
    <property type="match status" value="1"/>
</dbReference>
<keyword evidence="13" id="KW-1185">Reference proteome</keyword>
<feature type="active site" description="Charge relay system" evidence="6 7">
    <location>
        <position position="142"/>
    </location>
</feature>
<feature type="domain" description="Subtilisin-like protease fibronectin type-III" evidence="11">
    <location>
        <begin position="674"/>
        <end position="769"/>
    </location>
</feature>
<dbReference type="InterPro" id="IPR034197">
    <property type="entry name" value="Peptidases_S8_3"/>
</dbReference>
<dbReference type="InterPro" id="IPR041469">
    <property type="entry name" value="Subtilisin-like_FN3"/>
</dbReference>
<feature type="active site" description="Charge relay system" evidence="6 7">
    <location>
        <position position="555"/>
    </location>
</feature>
<dbReference type="Gene3D" id="3.40.50.200">
    <property type="entry name" value="Peptidase S8/S53 domain"/>
    <property type="match status" value="1"/>
</dbReference>
<evidence type="ECO:0000256" key="1">
    <source>
        <dbReference type="ARBA" id="ARBA00011073"/>
    </source>
</evidence>
<dbReference type="FunFam" id="3.30.70.80:FF:000002">
    <property type="entry name" value="Subtilisin-like protease SBT5.3"/>
    <property type="match status" value="1"/>
</dbReference>
<dbReference type="Gene3D" id="2.60.40.2310">
    <property type="match status" value="1"/>
</dbReference>
<keyword evidence="5 7" id="KW-0720">Serine protease</keyword>
<dbReference type="Gene3D" id="3.50.30.30">
    <property type="match status" value="1"/>
</dbReference>
<evidence type="ECO:0000313" key="12">
    <source>
        <dbReference type="EMBL" id="KAG9452027.1"/>
    </source>
</evidence>
<dbReference type="InterPro" id="IPR000209">
    <property type="entry name" value="Peptidase_S8/S53_dom"/>
</dbReference>
<feature type="chain" id="PRO_5043675508" evidence="8">
    <location>
        <begin position="20"/>
        <end position="787"/>
    </location>
</feature>
<dbReference type="FunFam" id="2.60.40.2310:FF:000001">
    <property type="entry name" value="Subtilisin-like protease SBT1.5"/>
    <property type="match status" value="1"/>
</dbReference>
<evidence type="ECO:0000256" key="7">
    <source>
        <dbReference type="PROSITE-ProRule" id="PRU01240"/>
    </source>
</evidence>
<dbReference type="InterPro" id="IPR036852">
    <property type="entry name" value="Peptidase_S8/S53_dom_sf"/>
</dbReference>
<feature type="signal peptide" evidence="8">
    <location>
        <begin position="1"/>
        <end position="19"/>
    </location>
</feature>
<dbReference type="PROSITE" id="PS00138">
    <property type="entry name" value="SUBTILASE_SER"/>
    <property type="match status" value="1"/>
</dbReference>
<dbReference type="InterPro" id="IPR045051">
    <property type="entry name" value="SBT"/>
</dbReference>
<evidence type="ECO:0000256" key="3">
    <source>
        <dbReference type="ARBA" id="ARBA00022729"/>
    </source>
</evidence>
<dbReference type="InterPro" id="IPR010259">
    <property type="entry name" value="S8pro/Inhibitor_I9"/>
</dbReference>
<feature type="domain" description="Inhibitor I9" evidence="10">
    <location>
        <begin position="29"/>
        <end position="108"/>
    </location>
</feature>
<evidence type="ECO:0000256" key="2">
    <source>
        <dbReference type="ARBA" id="ARBA00022670"/>
    </source>
</evidence>
<organism evidence="12 13">
    <name type="scientific">Aristolochia fimbriata</name>
    <name type="common">White veined hardy Dutchman's pipe vine</name>
    <dbReference type="NCBI Taxonomy" id="158543"/>
    <lineage>
        <taxon>Eukaryota</taxon>
        <taxon>Viridiplantae</taxon>
        <taxon>Streptophyta</taxon>
        <taxon>Embryophyta</taxon>
        <taxon>Tracheophyta</taxon>
        <taxon>Spermatophyta</taxon>
        <taxon>Magnoliopsida</taxon>
        <taxon>Magnoliidae</taxon>
        <taxon>Piperales</taxon>
        <taxon>Aristolochiaceae</taxon>
        <taxon>Aristolochia</taxon>
    </lineage>
</organism>
<accession>A0AAV7EWL2</accession>
<name>A0AAV7EWL2_ARIFI</name>
<evidence type="ECO:0000259" key="9">
    <source>
        <dbReference type="Pfam" id="PF00082"/>
    </source>
</evidence>
<comment type="similarity">
    <text evidence="1 7">Belongs to the peptidase S8 family.</text>
</comment>
<reference evidence="12 13" key="1">
    <citation type="submission" date="2021-07" db="EMBL/GenBank/DDBJ databases">
        <title>The Aristolochia fimbriata genome: insights into angiosperm evolution, floral development and chemical biosynthesis.</title>
        <authorList>
            <person name="Jiao Y."/>
        </authorList>
    </citation>
    <scope>NUCLEOTIDE SEQUENCE [LARGE SCALE GENOMIC DNA]</scope>
    <source>
        <strain evidence="12">IBCAS-2021</strain>
        <tissue evidence="12">Leaf</tissue>
    </source>
</reference>
<evidence type="ECO:0000256" key="4">
    <source>
        <dbReference type="ARBA" id="ARBA00022801"/>
    </source>
</evidence>
<dbReference type="GO" id="GO:0006508">
    <property type="term" value="P:proteolysis"/>
    <property type="evidence" value="ECO:0007669"/>
    <property type="project" value="UniProtKB-KW"/>
</dbReference>
<dbReference type="InterPro" id="IPR023828">
    <property type="entry name" value="Peptidase_S8_Ser-AS"/>
</dbReference>
<evidence type="ECO:0000256" key="5">
    <source>
        <dbReference type="ARBA" id="ARBA00022825"/>
    </source>
</evidence>
<dbReference type="PRINTS" id="PR00723">
    <property type="entry name" value="SUBTILISIN"/>
</dbReference>
<evidence type="ECO:0000313" key="13">
    <source>
        <dbReference type="Proteomes" id="UP000825729"/>
    </source>
</evidence>
<evidence type="ECO:0000256" key="6">
    <source>
        <dbReference type="PIRSR" id="PIRSR615500-1"/>
    </source>
</evidence>
<feature type="domain" description="Peptidase S8/S53" evidence="9">
    <location>
        <begin position="133"/>
        <end position="594"/>
    </location>
</feature>
<dbReference type="Pfam" id="PF17766">
    <property type="entry name" value="fn3_6"/>
    <property type="match status" value="1"/>
</dbReference>
<dbReference type="PANTHER" id="PTHR10795">
    <property type="entry name" value="PROPROTEIN CONVERTASE SUBTILISIN/KEXIN"/>
    <property type="match status" value="1"/>
</dbReference>
<dbReference type="SUPFAM" id="SSF52743">
    <property type="entry name" value="Subtilisin-like"/>
    <property type="match status" value="1"/>
</dbReference>
<dbReference type="InterPro" id="IPR037045">
    <property type="entry name" value="S8pro/Inhibitor_I9_sf"/>
</dbReference>
<dbReference type="GO" id="GO:0004252">
    <property type="term" value="F:serine-type endopeptidase activity"/>
    <property type="evidence" value="ECO:0007669"/>
    <property type="project" value="UniProtKB-UniRule"/>
</dbReference>
<keyword evidence="3 8" id="KW-0732">Signal</keyword>
<dbReference type="PROSITE" id="PS51892">
    <property type="entry name" value="SUBTILASE"/>
    <property type="match status" value="1"/>
</dbReference>
<dbReference type="AlphaFoldDB" id="A0AAV7EWL2"/>
<dbReference type="FunFam" id="3.40.50.200:FF:000006">
    <property type="entry name" value="Subtilisin-like protease SBT1.5"/>
    <property type="match status" value="1"/>
</dbReference>
<keyword evidence="4 7" id="KW-0378">Hydrolase</keyword>
<sequence length="787" mass="84624">MPNVSLSFWGLFFFLSSLCCRPCTPASHVHIVYLGLIRSHDPILTTRSHLQLLSTVFPSQKDAEEAIVYSYRRSFSGFAAILNATQATTLSETEGVISVFESKTLRLHTTRSWDFMGLPVRSEDPTPLQLAYGDDVVVGVLDTGIWPESWSFRESPGTPPIPASWKGKCVKGESFDPVTACNRKLIGARYYVKGFETKYGPLNTSATPEFRSPRDRLGHGTHTASTAAGSVAYGASFLGGLGRGAARGGAPMARLAVYKVCWSRDGLEGACTEADILAAFDDAVGDGVGVVSASFGSPPPLAPFFASSADVGSFHAAQAGVAVVFSAGNDGPGPEVVQNVAPWSTCVAASSVDRSFPTKMVLGDDTVVMAKSFNLEQLNLELAESISYFKNGVCDYNKWTQVPATGMVILCFSTIGPQLSGDAAFAAFFAGASALIFASPLTRQVPQVDLLPILFIDINQGTQILNYITSKTSTTPKFVPTVQIFSTRTVIGESPAPVVADFSSRGPSSLSPNILKPDITAPGVNILAAWPPVTPPSMYPIDTRSVNWNFNSGTSMSCPHVSGIAALLKSLHPNWSPAAIKSALITTTYNFDTSLDTILAGGSAKPTNPFDVGGGHVNPSKAIDPGLVYDMNAKDYVLFLCILGYTESQIASMVLPPSPKIDINCPKEPQTDSNLNYPSIAVSNLRVKTTIKRTVRNVAPYRSIYFVEVVSPNGVQVKVWPRVLVLHGHEEEASYYVTLTPLKQSQGRYDFGEIVWSDGFHRVRSPLVVRVNNIHDISETIGHDSYY</sequence>
<comment type="caution">
    <text evidence="12">The sequence shown here is derived from an EMBL/GenBank/DDBJ whole genome shotgun (WGS) entry which is preliminary data.</text>
</comment>